<name>A0AAV4V5Q6_9ARAC</name>
<keyword evidence="3" id="KW-1185">Reference proteome</keyword>
<reference evidence="2 3" key="1">
    <citation type="submission" date="2021-06" db="EMBL/GenBank/DDBJ databases">
        <title>Caerostris darwini draft genome.</title>
        <authorList>
            <person name="Kono N."/>
            <person name="Arakawa K."/>
        </authorList>
    </citation>
    <scope>NUCLEOTIDE SEQUENCE [LARGE SCALE GENOMIC DNA]</scope>
</reference>
<evidence type="ECO:0000313" key="2">
    <source>
        <dbReference type="EMBL" id="GIY65631.1"/>
    </source>
</evidence>
<gene>
    <name evidence="2" type="ORF">CDAR_551561</name>
</gene>
<protein>
    <recommendedName>
        <fullName evidence="4">Ribosomal protein S11</fullName>
    </recommendedName>
</protein>
<feature type="region of interest" description="Disordered" evidence="1">
    <location>
        <begin position="176"/>
        <end position="203"/>
    </location>
</feature>
<organism evidence="2 3">
    <name type="scientific">Caerostris darwini</name>
    <dbReference type="NCBI Taxonomy" id="1538125"/>
    <lineage>
        <taxon>Eukaryota</taxon>
        <taxon>Metazoa</taxon>
        <taxon>Ecdysozoa</taxon>
        <taxon>Arthropoda</taxon>
        <taxon>Chelicerata</taxon>
        <taxon>Arachnida</taxon>
        <taxon>Araneae</taxon>
        <taxon>Araneomorphae</taxon>
        <taxon>Entelegynae</taxon>
        <taxon>Araneoidea</taxon>
        <taxon>Araneidae</taxon>
        <taxon>Caerostris</taxon>
    </lineage>
</organism>
<comment type="caution">
    <text evidence="2">The sequence shown here is derived from an EMBL/GenBank/DDBJ whole genome shotgun (WGS) entry which is preliminary data.</text>
</comment>
<dbReference type="Proteomes" id="UP001054837">
    <property type="component" value="Unassembled WGS sequence"/>
</dbReference>
<sequence>MRVLFHFPGTVDAFERRAALLMTKIGFFPRGPASLSPPSPAFVPPTRDVAASKGRKNNGRDKEKKDVANNHRLNHGQKLTKRPFRKTQRNVARDKTFLAVIIYRLEGGIFTPRVTGTITGPSNCNLSDSEGCASFHFPGAVDPFKRRVALLITKIGFFPHGPAALSPPSPTFVSPIKGLAASEGRKNSGRDKKRKKKKRVKYN</sequence>
<feature type="region of interest" description="Disordered" evidence="1">
    <location>
        <begin position="35"/>
        <end position="66"/>
    </location>
</feature>
<evidence type="ECO:0008006" key="4">
    <source>
        <dbReference type="Google" id="ProtNLM"/>
    </source>
</evidence>
<dbReference type="EMBL" id="BPLQ01012459">
    <property type="protein sequence ID" value="GIY65631.1"/>
    <property type="molecule type" value="Genomic_DNA"/>
</dbReference>
<dbReference type="AlphaFoldDB" id="A0AAV4V5Q6"/>
<accession>A0AAV4V5Q6</accession>
<proteinExistence type="predicted"/>
<evidence type="ECO:0000256" key="1">
    <source>
        <dbReference type="SAM" id="MobiDB-lite"/>
    </source>
</evidence>
<feature type="compositionally biased region" description="Basic residues" evidence="1">
    <location>
        <begin position="191"/>
        <end position="203"/>
    </location>
</feature>
<evidence type="ECO:0000313" key="3">
    <source>
        <dbReference type="Proteomes" id="UP001054837"/>
    </source>
</evidence>